<reference evidence="3 4" key="1">
    <citation type="submission" date="2008-11" db="EMBL/GenBank/DDBJ databases">
        <title>Draft genome sequence of Eubacterium biforme (DSM 3989).</title>
        <authorList>
            <person name="Sudarsanam P."/>
            <person name="Ley R."/>
            <person name="Guruge J."/>
            <person name="Turnbaugh P.J."/>
            <person name="Mahowald M."/>
            <person name="Liep D."/>
            <person name="Gordon J."/>
        </authorList>
    </citation>
    <scope>NUCLEOTIDE SEQUENCE [LARGE SCALE GENOMIC DNA]</scope>
    <source>
        <strain evidence="3 4">DSM 3989</strain>
    </source>
</reference>
<keyword evidence="4" id="KW-1185">Reference proteome</keyword>
<dbReference type="InterPro" id="IPR001584">
    <property type="entry name" value="Integrase_cat-core"/>
</dbReference>
<dbReference type="PROSITE" id="PS50994">
    <property type="entry name" value="INTEGRASE"/>
    <property type="match status" value="1"/>
</dbReference>
<name>B7CCB8_9FIRM</name>
<organism evidence="3 4">
    <name type="scientific">Holdemanella biformis DSM 3989</name>
    <dbReference type="NCBI Taxonomy" id="518637"/>
    <lineage>
        <taxon>Bacteria</taxon>
        <taxon>Bacillati</taxon>
        <taxon>Bacillota</taxon>
        <taxon>Erysipelotrichia</taxon>
        <taxon>Erysipelotrichales</taxon>
        <taxon>Erysipelotrichaceae</taxon>
        <taxon>Holdemanella</taxon>
    </lineage>
</organism>
<feature type="compositionally biased region" description="Basic and acidic residues" evidence="1">
    <location>
        <begin position="12"/>
        <end position="25"/>
    </location>
</feature>
<feature type="compositionally biased region" description="Basic and acidic residues" evidence="1">
    <location>
        <begin position="715"/>
        <end position="725"/>
    </location>
</feature>
<feature type="compositionally biased region" description="Basic and acidic residues" evidence="1">
    <location>
        <begin position="686"/>
        <end position="706"/>
    </location>
</feature>
<gene>
    <name evidence="3" type="ORF">EUBIFOR_01845</name>
</gene>
<accession>B7CCB8</accession>
<evidence type="ECO:0000313" key="3">
    <source>
        <dbReference type="EMBL" id="EEC89595.1"/>
    </source>
</evidence>
<dbReference type="AlphaFoldDB" id="B7CCB8"/>
<feature type="compositionally biased region" description="Basic residues" evidence="1">
    <location>
        <begin position="676"/>
        <end position="685"/>
    </location>
</feature>
<dbReference type="eggNOG" id="COG2801">
    <property type="taxonomic scope" value="Bacteria"/>
</dbReference>
<sequence length="766" mass="88580">MKKSQKGDNMMEELRNNETSEKKERIEPLEVITLEGDAIPAEGEATDSPCVRRGNLYKKDGLQWRTFHVNADETLLISMTTNDIVRIKTDSLINDIENGTVSACDVDPNPSFSLTEEEINVITERARVFENIIEKEMPEIENLFSVKKAKRNNDAEAILLGVSRRWLREMLKAYLRSGRNKFSLIDHRKGNYRKKVPHSKDYENPKNDVDEILKYGLKMFVKYGKPGMAYDAVLRRYFREPVEAPDGSSVKMVTLPEEERSVSYKMLYNYIRKHTEDYSCKGKDERDKQNNDRQLVGNSKTGVYELGQIVEADEMELGCYVVDQNDGETVLGKAVVYCMVEVLSGICIGAYVSLENNSMRGFQQVFLSLLEPHKNQTKGYNIDYDEEDWPSMIVPNEIRCDRGSEYMSKAYSKAMGELGIRNTPVPPGCGSLKGVVESFNGLVQTYLKAQLKNNGYVEDKYRGGDLAKGDACLTLEEIRGLVYQSVILYNRRVFEGLIDKKYLDNDVSPTPKGIFAYEKAHGRAGDPTNVNDATRPAYLFAMLAKEEEKRKFTWNRRKGIVYTFYKTELRFYSQEPWFLDILKDEPHPEDIEVRYNVDDIRNVYIRYKKEIHRVPLAEKIEQQYTYADLTWDEYDECIRKKRDSKVMKEAKQVYLDTKLNLQDTVEKQAEMAKALNPKKKKKYGKAHPEDKTAKKQEMRKDPDGITKRSYSSIDPEPKKETLTKQQEELAAIEHLRIPDEMRTMGDRKLSREEEINRILALIEDEV</sequence>
<evidence type="ECO:0000256" key="1">
    <source>
        <dbReference type="SAM" id="MobiDB-lite"/>
    </source>
</evidence>
<dbReference type="Proteomes" id="UP000004315">
    <property type="component" value="Unassembled WGS sequence"/>
</dbReference>
<dbReference type="HOGENOM" id="CLU_364393_0_0_9"/>
<dbReference type="STRING" id="518637.EUBIFOR_01845"/>
<feature type="region of interest" description="Disordered" evidence="1">
    <location>
        <begin position="1"/>
        <end position="25"/>
    </location>
</feature>
<evidence type="ECO:0000313" key="4">
    <source>
        <dbReference type="Proteomes" id="UP000004315"/>
    </source>
</evidence>
<dbReference type="GO" id="GO:0015074">
    <property type="term" value="P:DNA integration"/>
    <property type="evidence" value="ECO:0007669"/>
    <property type="project" value="InterPro"/>
</dbReference>
<feature type="region of interest" description="Disordered" evidence="1">
    <location>
        <begin position="672"/>
        <end position="725"/>
    </location>
</feature>
<protein>
    <submittedName>
        <fullName evidence="3">Integrase core domain protein</fullName>
    </submittedName>
</protein>
<proteinExistence type="predicted"/>
<dbReference type="OrthoDB" id="1640242at2"/>
<evidence type="ECO:0000259" key="2">
    <source>
        <dbReference type="PROSITE" id="PS50994"/>
    </source>
</evidence>
<dbReference type="SUPFAM" id="SSF53098">
    <property type="entry name" value="Ribonuclease H-like"/>
    <property type="match status" value="1"/>
</dbReference>
<dbReference type="InterPro" id="IPR036397">
    <property type="entry name" value="RNaseH_sf"/>
</dbReference>
<dbReference type="GO" id="GO:0003676">
    <property type="term" value="F:nucleic acid binding"/>
    <property type="evidence" value="ECO:0007669"/>
    <property type="project" value="InterPro"/>
</dbReference>
<dbReference type="EMBL" id="ABYT01000097">
    <property type="protein sequence ID" value="EEC89595.1"/>
    <property type="molecule type" value="Genomic_DNA"/>
</dbReference>
<feature type="domain" description="Integrase catalytic" evidence="2">
    <location>
        <begin position="301"/>
        <end position="519"/>
    </location>
</feature>
<dbReference type="Gene3D" id="3.30.420.10">
    <property type="entry name" value="Ribonuclease H-like superfamily/Ribonuclease H"/>
    <property type="match status" value="1"/>
</dbReference>
<comment type="caution">
    <text evidence="3">The sequence shown here is derived from an EMBL/GenBank/DDBJ whole genome shotgun (WGS) entry which is preliminary data.</text>
</comment>
<dbReference type="InterPro" id="IPR012337">
    <property type="entry name" value="RNaseH-like_sf"/>
</dbReference>